<protein>
    <submittedName>
        <fullName evidence="2">Uncharacterized protein</fullName>
    </submittedName>
</protein>
<organism evidence="2 3">
    <name type="scientific">Mollisia scopiformis</name>
    <name type="common">Conifer needle endophyte fungus</name>
    <name type="synonym">Phialocephala scopiformis</name>
    <dbReference type="NCBI Taxonomy" id="149040"/>
    <lineage>
        <taxon>Eukaryota</taxon>
        <taxon>Fungi</taxon>
        <taxon>Dikarya</taxon>
        <taxon>Ascomycota</taxon>
        <taxon>Pezizomycotina</taxon>
        <taxon>Leotiomycetes</taxon>
        <taxon>Helotiales</taxon>
        <taxon>Mollisiaceae</taxon>
        <taxon>Mollisia</taxon>
    </lineage>
</organism>
<sequence>MNSARATAVNGGSGVESTPANNVGGDRRGSASSGMFSGLMSQKRNSTDAAAAARRESFHEMKPASGFIGKMWHKYVHDYEISIGRC</sequence>
<dbReference type="GeneID" id="28818486"/>
<dbReference type="InParanoid" id="A0A194XQ85"/>
<reference evidence="2 3" key="1">
    <citation type="submission" date="2015-10" db="EMBL/GenBank/DDBJ databases">
        <title>Full genome of DAOMC 229536 Phialocephala scopiformis, a fungal endophyte of spruce producing the potent anti-insectan compound rugulosin.</title>
        <authorList>
            <consortium name="DOE Joint Genome Institute"/>
            <person name="Walker A.K."/>
            <person name="Frasz S.L."/>
            <person name="Seifert K.A."/>
            <person name="Miller J.D."/>
            <person name="Mondo S.J."/>
            <person name="Labutti K."/>
            <person name="Lipzen A."/>
            <person name="Dockter R."/>
            <person name="Kennedy M."/>
            <person name="Grigoriev I.V."/>
            <person name="Spatafora J.W."/>
        </authorList>
    </citation>
    <scope>NUCLEOTIDE SEQUENCE [LARGE SCALE GENOMIC DNA]</scope>
    <source>
        <strain evidence="2 3">CBS 120377</strain>
    </source>
</reference>
<feature type="region of interest" description="Disordered" evidence="1">
    <location>
        <begin position="1"/>
        <end position="55"/>
    </location>
</feature>
<name>A0A194XQ85_MOLSC</name>
<dbReference type="OrthoDB" id="4158609at2759"/>
<proteinExistence type="predicted"/>
<evidence type="ECO:0000313" key="2">
    <source>
        <dbReference type="EMBL" id="KUJ22321.1"/>
    </source>
</evidence>
<dbReference type="EMBL" id="KQ947406">
    <property type="protein sequence ID" value="KUJ22321.1"/>
    <property type="molecule type" value="Genomic_DNA"/>
</dbReference>
<gene>
    <name evidence="2" type="ORF">LY89DRAFT_574784</name>
</gene>
<feature type="compositionally biased region" description="Polar residues" evidence="1">
    <location>
        <begin position="30"/>
        <end position="48"/>
    </location>
</feature>
<evidence type="ECO:0000256" key="1">
    <source>
        <dbReference type="SAM" id="MobiDB-lite"/>
    </source>
</evidence>
<keyword evidence="3" id="KW-1185">Reference proteome</keyword>
<dbReference type="KEGG" id="psco:LY89DRAFT_574784"/>
<dbReference type="Proteomes" id="UP000070700">
    <property type="component" value="Unassembled WGS sequence"/>
</dbReference>
<dbReference type="RefSeq" id="XP_018076676.1">
    <property type="nucleotide sequence ID" value="XM_018208760.1"/>
</dbReference>
<evidence type="ECO:0000313" key="3">
    <source>
        <dbReference type="Proteomes" id="UP000070700"/>
    </source>
</evidence>
<dbReference type="AlphaFoldDB" id="A0A194XQ85"/>
<accession>A0A194XQ85</accession>